<evidence type="ECO:0000256" key="10">
    <source>
        <dbReference type="RuleBase" id="RU003983"/>
    </source>
</evidence>
<dbReference type="GO" id="GO:0004222">
    <property type="term" value="F:metalloendopeptidase activity"/>
    <property type="evidence" value="ECO:0007669"/>
    <property type="project" value="InterPro"/>
</dbReference>
<evidence type="ECO:0000256" key="9">
    <source>
        <dbReference type="ARBA" id="ARBA00023136"/>
    </source>
</evidence>
<evidence type="ECO:0000259" key="12">
    <source>
        <dbReference type="Pfam" id="PF01435"/>
    </source>
</evidence>
<dbReference type="PANTHER" id="PTHR43221:SF2">
    <property type="entry name" value="PROTEASE HTPX HOMOLOG"/>
    <property type="match status" value="1"/>
</dbReference>
<keyword evidence="9 11" id="KW-0472">Membrane</keyword>
<dbReference type="OrthoDB" id="28389at2157"/>
<dbReference type="GeneID" id="37640441"/>
<dbReference type="Pfam" id="PF01435">
    <property type="entry name" value="Peptidase_M48"/>
    <property type="match status" value="1"/>
</dbReference>
<reference evidence="14 15" key="2">
    <citation type="submission" date="2018-02" db="EMBL/GenBank/DDBJ databases">
        <title>Phenotypic and genomic properties of facultatively anaerobic sulfur-reducing natronoarchaea from hypersaline soda lakes.</title>
        <authorList>
            <person name="Sorokin D.Y."/>
            <person name="Kublanov I.V."/>
            <person name="Roman P."/>
            <person name="Sinninghe Damste J.S."/>
            <person name="Golyshin P.N."/>
            <person name="Rojo D."/>
            <person name="Ciordia S."/>
            <person name="Mena M.D.C."/>
            <person name="Ferrer M."/>
            <person name="Messina E."/>
            <person name="Smedile F."/>
            <person name="La Spada G."/>
            <person name="La Cono V."/>
            <person name="Yakimov M.M."/>
        </authorList>
    </citation>
    <scope>NUCLEOTIDE SEQUENCE [LARGE SCALE GENOMIC DNA]</scope>
    <source>
        <strain evidence="14 15">AArc-Mg</strain>
        <plasmid evidence="15">paarc-mg-01</plasmid>
        <plasmid evidence="14">pAArc-Mg-01</plasmid>
    </source>
</reference>
<evidence type="ECO:0000256" key="11">
    <source>
        <dbReference type="SAM" id="Phobius"/>
    </source>
</evidence>
<dbReference type="PANTHER" id="PTHR43221">
    <property type="entry name" value="PROTEASE HTPX"/>
    <property type="match status" value="1"/>
</dbReference>
<keyword evidence="4" id="KW-0479">Metal-binding</keyword>
<evidence type="ECO:0000256" key="5">
    <source>
        <dbReference type="ARBA" id="ARBA00022801"/>
    </source>
</evidence>
<keyword evidence="1" id="KW-1003">Cell membrane</keyword>
<evidence type="ECO:0000256" key="3">
    <source>
        <dbReference type="ARBA" id="ARBA00022692"/>
    </source>
</evidence>
<feature type="domain" description="Peptidase M48" evidence="12">
    <location>
        <begin position="107"/>
        <end position="310"/>
    </location>
</feature>
<keyword evidence="2 10" id="KW-0645">Protease</keyword>
<comment type="similarity">
    <text evidence="10">Belongs to the peptidase M48 family.</text>
</comment>
<evidence type="ECO:0000256" key="6">
    <source>
        <dbReference type="ARBA" id="ARBA00022833"/>
    </source>
</evidence>
<reference evidence="13 16" key="1">
    <citation type="submission" date="2017-10" db="EMBL/GenBank/DDBJ databases">
        <title>Phenotypic and genomic properties of facultatively anaerobic sulfur-reducing natronoarchaea from hypersaline soda lakes.</title>
        <authorList>
            <person name="Sorokin D.Y."/>
            <person name="Kublanov I.V."/>
            <person name="Roman P."/>
            <person name="Sinninghe Damste J.S."/>
            <person name="Golyshin P.N."/>
            <person name="Rojo D."/>
            <person name="Ciordia S."/>
            <person name="Mena Md.C."/>
            <person name="Ferrer M."/>
            <person name="Messina E."/>
            <person name="Smedile F."/>
            <person name="La Spada G."/>
            <person name="La Cono V."/>
            <person name="Yakimov M.M."/>
        </authorList>
    </citation>
    <scope>NUCLEOTIDE SEQUENCE [LARGE SCALE GENOMIC DNA]</scope>
    <source>
        <strain evidence="13 16">AArc1</strain>
        <plasmid evidence="16">paarc1-02</plasmid>
        <plasmid evidence="13">pAArc1-02</plasmid>
    </source>
</reference>
<evidence type="ECO:0000256" key="8">
    <source>
        <dbReference type="ARBA" id="ARBA00023049"/>
    </source>
</evidence>
<organism evidence="13 16">
    <name type="scientific">Natrarchaeobaculum sulfurireducens</name>
    <dbReference type="NCBI Taxonomy" id="2044521"/>
    <lineage>
        <taxon>Archaea</taxon>
        <taxon>Methanobacteriati</taxon>
        <taxon>Methanobacteriota</taxon>
        <taxon>Stenosarchaea group</taxon>
        <taxon>Halobacteria</taxon>
        <taxon>Halobacteriales</taxon>
        <taxon>Natrialbaceae</taxon>
        <taxon>Natrarchaeobaculum</taxon>
    </lineage>
</organism>
<dbReference type="GO" id="GO:0046872">
    <property type="term" value="F:metal ion binding"/>
    <property type="evidence" value="ECO:0007669"/>
    <property type="project" value="UniProtKB-KW"/>
</dbReference>
<evidence type="ECO:0000256" key="7">
    <source>
        <dbReference type="ARBA" id="ARBA00022989"/>
    </source>
</evidence>
<dbReference type="KEGG" id="nan:AArc1_5097"/>
<evidence type="ECO:0000313" key="13">
    <source>
        <dbReference type="EMBL" id="AXR76298.1"/>
    </source>
</evidence>
<dbReference type="Proteomes" id="UP000258613">
    <property type="component" value="Plasmid pAArc-Mg-01"/>
</dbReference>
<sequence length="313" mass="33905">MRLTGPIGLAARAVLAGTITVGALLVSAYTVTVFVTAFLMILPMQLGLLEITETRFLWALAVGSVLTLPCFALVIAHAIRRERQHLLEGTVSTDSVDTEAARILEATATRLAKQFGIATPEVRLHPSNEPLAYTTSGPTDPVVAIRRQGTPFVVVSRGVVRMLSRAELEAVLAHEFAHVGNDDLQLTSWLLVPLFAAEFIYENDENEKWQFDPFGWTITAVALVGLGVFSRGRELAADRAAVEATGDPGTLASALERLADRRSRRPATDLRHTQSRSAVNVLPTLNEAGDLSGFRATHPPLEVRLEQLRSVAA</sequence>
<dbReference type="Proteomes" id="UP000258707">
    <property type="component" value="Plasmid pAArc1-02"/>
</dbReference>
<feature type="transmembrane region" description="Helical" evidence="11">
    <location>
        <begin position="26"/>
        <end position="44"/>
    </location>
</feature>
<evidence type="ECO:0000313" key="16">
    <source>
        <dbReference type="Proteomes" id="UP000258707"/>
    </source>
</evidence>
<keyword evidence="8 10" id="KW-0482">Metalloprotease</keyword>
<geneLocation type="plasmid" evidence="13">
    <name>pAArc1-02</name>
</geneLocation>
<evidence type="ECO:0000313" key="14">
    <source>
        <dbReference type="EMBL" id="AXR79986.1"/>
    </source>
</evidence>
<dbReference type="KEGG" id="nag:AArcMg_4161"/>
<name>A0A346P9V3_9EURY</name>
<geneLocation type="plasmid" evidence="14">
    <name>pAArc-Mg-01</name>
</geneLocation>
<dbReference type="InterPro" id="IPR001915">
    <property type="entry name" value="Peptidase_M48"/>
</dbReference>
<dbReference type="EMBL" id="CP024046">
    <property type="protein sequence ID" value="AXR76298.1"/>
    <property type="molecule type" value="Genomic_DNA"/>
</dbReference>
<keyword evidence="3 11" id="KW-0812">Transmembrane</keyword>
<keyword evidence="6 10" id="KW-0862">Zinc</keyword>
<keyword evidence="7 11" id="KW-1133">Transmembrane helix</keyword>
<dbReference type="RefSeq" id="WP_117362487.1">
    <property type="nucleotide sequence ID" value="NZ_CP024046.1"/>
</dbReference>
<dbReference type="InterPro" id="IPR050083">
    <property type="entry name" value="HtpX_protease"/>
</dbReference>
<dbReference type="AlphaFoldDB" id="A0A346P9V3"/>
<dbReference type="GO" id="GO:0006508">
    <property type="term" value="P:proteolysis"/>
    <property type="evidence" value="ECO:0007669"/>
    <property type="project" value="UniProtKB-KW"/>
</dbReference>
<evidence type="ECO:0000256" key="4">
    <source>
        <dbReference type="ARBA" id="ARBA00022723"/>
    </source>
</evidence>
<dbReference type="Gene3D" id="3.30.2010.10">
    <property type="entry name" value="Metalloproteases ('zincins'), catalytic domain"/>
    <property type="match status" value="1"/>
</dbReference>
<feature type="transmembrane region" description="Helical" evidence="11">
    <location>
        <begin position="56"/>
        <end position="79"/>
    </location>
</feature>
<dbReference type="EMBL" id="CP027032">
    <property type="protein sequence ID" value="AXR79986.1"/>
    <property type="molecule type" value="Genomic_DNA"/>
</dbReference>
<accession>A0A346P9V3</accession>
<accession>A0A346PKE1</accession>
<protein>
    <submittedName>
        <fullName evidence="13">Heat shock protein HtpX</fullName>
    </submittedName>
    <submittedName>
        <fullName evidence="14">Zn-dependent protease with chaperone function</fullName>
    </submittedName>
</protein>
<keyword evidence="15" id="KW-1185">Reference proteome</keyword>
<evidence type="ECO:0000256" key="1">
    <source>
        <dbReference type="ARBA" id="ARBA00022475"/>
    </source>
</evidence>
<proteinExistence type="inferred from homology"/>
<geneLocation type="plasmid" evidence="15">
    <name>paarc-mg-01</name>
</geneLocation>
<geneLocation type="plasmid" evidence="16">
    <name>paarc1-02</name>
</geneLocation>
<keyword evidence="13" id="KW-0614">Plasmid</keyword>
<comment type="cofactor">
    <cofactor evidence="10">
        <name>Zn(2+)</name>
        <dbReference type="ChEBI" id="CHEBI:29105"/>
    </cofactor>
    <text evidence="10">Binds 1 zinc ion per subunit.</text>
</comment>
<keyword evidence="5 10" id="KW-0378">Hydrolase</keyword>
<evidence type="ECO:0000313" key="15">
    <source>
        <dbReference type="Proteomes" id="UP000258613"/>
    </source>
</evidence>
<keyword evidence="13" id="KW-0346">Stress response</keyword>
<gene>
    <name evidence="13" type="ORF">AArc1_5097</name>
    <name evidence="14" type="ORF">AArcMg_4161</name>
</gene>
<evidence type="ECO:0000256" key="2">
    <source>
        <dbReference type="ARBA" id="ARBA00022670"/>
    </source>
</evidence>